<evidence type="ECO:0000313" key="3">
    <source>
        <dbReference type="WBParaSite" id="nRc.2.0.1.t18702-RA"/>
    </source>
</evidence>
<keyword evidence="2" id="KW-1185">Reference proteome</keyword>
<reference evidence="3" key="1">
    <citation type="submission" date="2022-11" db="UniProtKB">
        <authorList>
            <consortium name="WormBaseParasite"/>
        </authorList>
    </citation>
    <scope>IDENTIFICATION</scope>
</reference>
<proteinExistence type="predicted"/>
<accession>A0A915IY83</accession>
<name>A0A915IY83_ROMCU</name>
<evidence type="ECO:0000313" key="2">
    <source>
        <dbReference type="Proteomes" id="UP000887565"/>
    </source>
</evidence>
<dbReference type="WBParaSite" id="nRc.2.0.1.t18702-RA">
    <property type="protein sequence ID" value="nRc.2.0.1.t18702-RA"/>
    <property type="gene ID" value="nRc.2.0.1.g18702"/>
</dbReference>
<sequence>MLFKDMAVSSAASDKIRRSAATPAPSSGVGGQFQFIKQELADGAAAPFPMAGCPTSATGGPGGRCLYDRQIIMSNNNNNGGGGQTDFACTAASYHEAFAISRTTPGPWSHHHQTATVRHIQQFQSASTSSEILLILILMR</sequence>
<dbReference type="AlphaFoldDB" id="A0A915IY83"/>
<protein>
    <submittedName>
        <fullName evidence="3">Uncharacterized protein</fullName>
    </submittedName>
</protein>
<organism evidence="2 3">
    <name type="scientific">Romanomermis culicivorax</name>
    <name type="common">Nematode worm</name>
    <dbReference type="NCBI Taxonomy" id="13658"/>
    <lineage>
        <taxon>Eukaryota</taxon>
        <taxon>Metazoa</taxon>
        <taxon>Ecdysozoa</taxon>
        <taxon>Nematoda</taxon>
        <taxon>Enoplea</taxon>
        <taxon>Dorylaimia</taxon>
        <taxon>Mermithida</taxon>
        <taxon>Mermithoidea</taxon>
        <taxon>Mermithidae</taxon>
        <taxon>Romanomermis</taxon>
    </lineage>
</organism>
<evidence type="ECO:0000256" key="1">
    <source>
        <dbReference type="SAM" id="MobiDB-lite"/>
    </source>
</evidence>
<dbReference type="Proteomes" id="UP000887565">
    <property type="component" value="Unplaced"/>
</dbReference>
<feature type="region of interest" description="Disordered" evidence="1">
    <location>
        <begin position="1"/>
        <end position="29"/>
    </location>
</feature>